<dbReference type="Pfam" id="PF09972">
    <property type="entry name" value="DUF2207"/>
    <property type="match status" value="1"/>
</dbReference>
<protein>
    <submittedName>
        <fullName evidence="6">DUF2207 domain-containing protein</fullName>
    </submittedName>
</protein>
<feature type="transmembrane region" description="Helical" evidence="2">
    <location>
        <begin position="452"/>
        <end position="476"/>
    </location>
</feature>
<comment type="caution">
    <text evidence="6">The sequence shown here is derived from an EMBL/GenBank/DDBJ whole genome shotgun (WGS) entry which is preliminary data.</text>
</comment>
<dbReference type="Proteomes" id="UP000445696">
    <property type="component" value="Unassembled WGS sequence"/>
</dbReference>
<feature type="transmembrane region" description="Helical" evidence="2">
    <location>
        <begin position="241"/>
        <end position="261"/>
    </location>
</feature>
<keyword evidence="2" id="KW-0472">Membrane</keyword>
<feature type="chain" id="PRO_5032800163" evidence="3">
    <location>
        <begin position="22"/>
        <end position="641"/>
    </location>
</feature>
<dbReference type="EMBL" id="WTVA01000002">
    <property type="protein sequence ID" value="MZR21709.1"/>
    <property type="molecule type" value="Genomic_DNA"/>
</dbReference>
<gene>
    <name evidence="6" type="ORF">GQF03_05150</name>
</gene>
<feature type="domain" description="DUF2207" evidence="4">
    <location>
        <begin position="30"/>
        <end position="218"/>
    </location>
</feature>
<evidence type="ECO:0000259" key="5">
    <source>
        <dbReference type="Pfam" id="PF20990"/>
    </source>
</evidence>
<proteinExistence type="predicted"/>
<dbReference type="InterPro" id="IPR048389">
    <property type="entry name" value="YciQ-like_C"/>
</dbReference>
<dbReference type="InterPro" id="IPR018702">
    <property type="entry name" value="DUF2207"/>
</dbReference>
<feature type="transmembrane region" description="Helical" evidence="2">
    <location>
        <begin position="482"/>
        <end position="501"/>
    </location>
</feature>
<dbReference type="Pfam" id="PF20990">
    <property type="entry name" value="DUF2207_C"/>
    <property type="match status" value="1"/>
</dbReference>
<evidence type="ECO:0000259" key="4">
    <source>
        <dbReference type="Pfam" id="PF09972"/>
    </source>
</evidence>
<evidence type="ECO:0000256" key="2">
    <source>
        <dbReference type="SAM" id="Phobius"/>
    </source>
</evidence>
<evidence type="ECO:0000313" key="6">
    <source>
        <dbReference type="EMBL" id="MZR21709.1"/>
    </source>
</evidence>
<evidence type="ECO:0000256" key="1">
    <source>
        <dbReference type="SAM" id="MobiDB-lite"/>
    </source>
</evidence>
<name>A0A845MCX2_9PROT</name>
<feature type="transmembrane region" description="Helical" evidence="2">
    <location>
        <begin position="412"/>
        <end position="432"/>
    </location>
</feature>
<keyword evidence="2" id="KW-1133">Transmembrane helix</keyword>
<feature type="transmembrane region" description="Helical" evidence="2">
    <location>
        <begin position="388"/>
        <end position="406"/>
    </location>
</feature>
<sequence length="641" mass="70735">MLSLRKISVAALLLLTGLVFAGQATAQEIIRNFESNIWVNPDASLTVREKITVISEGREIRRGIFRDIPTDYTDDNGNQFRVGLKIEKITRDGQPEPYHTERRSNGIRIYIGDKDVFILDGQHTYGITYRTTRQIGFFDGYDEIYWNVTGNGWSFEIVKASARVHLPEGAPVLKYSGYTGFQGDKGTAFATRDFTDGMEFFTTRPLEPYQGLTIAVAFPSGYITQPSEMEEIGYLLADNQILLIGTGGLAILALYYFLVWWRVGRDPAAGTIVPLYEPPEGYSPAAMRYIREMGFDNKVFSAAIISMAVKGYLTIREDDSGNYILKRTGKKVPLSLGEKAAASWLLKGANDQIELKQKNHATIQKARDNLKEWLRTEYEKTYFSTNRIYFIPGVVISLIVVGLMLLSARDQAAALFISVWLTGWTAGVYFMLRRGYRAWMDFLSGRNALSGIGAILLTIMAIPFLGGEIAGLIFFIDAASPAAAVLFLLLQVINLVFYHLLKAPTLLGRKMMDKFAGFADFLSVTEKDRMNFFNSPERTPELFERYLPFAIALDVENAWADQFSNAFANAHEGPWQRGSYRPSWYNGRHFNSSNLAGFSTSLGRGFTSAISSASTAPGSSSGSSGGGSSGGGGGGGGGGGW</sequence>
<feature type="compositionally biased region" description="Gly residues" evidence="1">
    <location>
        <begin position="623"/>
        <end position="641"/>
    </location>
</feature>
<organism evidence="6 7">
    <name type="scientific">Sneathiella chungangensis</name>
    <dbReference type="NCBI Taxonomy" id="1418234"/>
    <lineage>
        <taxon>Bacteria</taxon>
        <taxon>Pseudomonadati</taxon>
        <taxon>Pseudomonadota</taxon>
        <taxon>Alphaproteobacteria</taxon>
        <taxon>Sneathiellales</taxon>
        <taxon>Sneathiellaceae</taxon>
        <taxon>Sneathiella</taxon>
    </lineage>
</organism>
<keyword evidence="7" id="KW-1185">Reference proteome</keyword>
<reference evidence="6 7" key="1">
    <citation type="journal article" date="2014" name="Int. J. Syst. Evol. Microbiol.">
        <title>Sneathiella chungangensis sp. nov., isolated from a marine sand, and emended description of the genus Sneathiella.</title>
        <authorList>
            <person name="Siamphan C."/>
            <person name="Kim H."/>
            <person name="Lee J.S."/>
            <person name="Kim W."/>
        </authorList>
    </citation>
    <scope>NUCLEOTIDE SEQUENCE [LARGE SCALE GENOMIC DNA]</scope>
    <source>
        <strain evidence="6 7">KCTC 32476</strain>
    </source>
</reference>
<evidence type="ECO:0000256" key="3">
    <source>
        <dbReference type="SAM" id="SignalP"/>
    </source>
</evidence>
<feature type="domain" description="Predicted membrane protein YciQ-like C-terminal" evidence="5">
    <location>
        <begin position="275"/>
        <end position="563"/>
    </location>
</feature>
<feature type="region of interest" description="Disordered" evidence="1">
    <location>
        <begin position="613"/>
        <end position="641"/>
    </location>
</feature>
<feature type="signal peptide" evidence="3">
    <location>
        <begin position="1"/>
        <end position="21"/>
    </location>
</feature>
<evidence type="ECO:0000313" key="7">
    <source>
        <dbReference type="Proteomes" id="UP000445696"/>
    </source>
</evidence>
<dbReference type="AlphaFoldDB" id="A0A845MCX2"/>
<keyword evidence="3" id="KW-0732">Signal</keyword>
<accession>A0A845MCX2</accession>
<keyword evidence="2" id="KW-0812">Transmembrane</keyword>